<evidence type="ECO:0000256" key="8">
    <source>
        <dbReference type="ARBA" id="ARBA00023163"/>
    </source>
</evidence>
<feature type="domain" description="BTB" evidence="12">
    <location>
        <begin position="31"/>
        <end position="94"/>
    </location>
</feature>
<dbReference type="InterPro" id="IPR036236">
    <property type="entry name" value="Znf_C2H2_sf"/>
</dbReference>
<dbReference type="STRING" id="8496.A0A151P3Y5"/>
<dbReference type="KEGG" id="amj:102561855"/>
<comment type="caution">
    <text evidence="14">The sequence shown here is derived from an EMBL/GenBank/DDBJ whole genome shotgun (WGS) entry which is preliminary data.</text>
</comment>
<evidence type="ECO:0000256" key="7">
    <source>
        <dbReference type="ARBA" id="ARBA00023125"/>
    </source>
</evidence>
<dbReference type="GO" id="GO:0000978">
    <property type="term" value="F:RNA polymerase II cis-regulatory region sequence-specific DNA binding"/>
    <property type="evidence" value="ECO:0007669"/>
    <property type="project" value="TreeGrafter"/>
</dbReference>
<dbReference type="InterPro" id="IPR011333">
    <property type="entry name" value="SKP1/BTB/POZ_sf"/>
</dbReference>
<dbReference type="SMART" id="SM00355">
    <property type="entry name" value="ZnF_C2H2"/>
    <property type="match status" value="4"/>
</dbReference>
<feature type="domain" description="C2H2-type" evidence="13">
    <location>
        <begin position="551"/>
        <end position="578"/>
    </location>
</feature>
<dbReference type="PROSITE" id="PS50157">
    <property type="entry name" value="ZINC_FINGER_C2H2_2"/>
    <property type="match status" value="4"/>
</dbReference>
<dbReference type="PROSITE" id="PS50097">
    <property type="entry name" value="BTB"/>
    <property type="match status" value="1"/>
</dbReference>
<keyword evidence="5" id="KW-0862">Zinc</keyword>
<evidence type="ECO:0000259" key="12">
    <source>
        <dbReference type="PROSITE" id="PS50097"/>
    </source>
</evidence>
<dbReference type="PANTHER" id="PTHR46105">
    <property type="entry name" value="AGAP004733-PA"/>
    <property type="match status" value="1"/>
</dbReference>
<feature type="region of interest" description="Disordered" evidence="11">
    <location>
        <begin position="120"/>
        <end position="185"/>
    </location>
</feature>
<dbReference type="PhylomeDB" id="A0A151P3Y5"/>
<dbReference type="eggNOG" id="KOG1721">
    <property type="taxonomic scope" value="Eukaryota"/>
</dbReference>
<evidence type="ECO:0000256" key="9">
    <source>
        <dbReference type="ARBA" id="ARBA00023242"/>
    </source>
</evidence>
<reference evidence="14 15" key="1">
    <citation type="journal article" date="2012" name="Genome Biol.">
        <title>Sequencing three crocodilian genomes to illuminate the evolution of archosaurs and amniotes.</title>
        <authorList>
            <person name="St John J.A."/>
            <person name="Braun E.L."/>
            <person name="Isberg S.R."/>
            <person name="Miles L.G."/>
            <person name="Chong A.Y."/>
            <person name="Gongora J."/>
            <person name="Dalzell P."/>
            <person name="Moran C."/>
            <person name="Bed'hom B."/>
            <person name="Abzhanov A."/>
            <person name="Burgess S.C."/>
            <person name="Cooksey A.M."/>
            <person name="Castoe T.A."/>
            <person name="Crawford N.G."/>
            <person name="Densmore L.D."/>
            <person name="Drew J.C."/>
            <person name="Edwards S.V."/>
            <person name="Faircloth B.C."/>
            <person name="Fujita M.K."/>
            <person name="Greenwold M.J."/>
            <person name="Hoffmann F.G."/>
            <person name="Howard J.M."/>
            <person name="Iguchi T."/>
            <person name="Janes D.E."/>
            <person name="Khan S.Y."/>
            <person name="Kohno S."/>
            <person name="de Koning A.J."/>
            <person name="Lance S.L."/>
            <person name="McCarthy F.M."/>
            <person name="McCormack J.E."/>
            <person name="Merchant M.E."/>
            <person name="Peterson D.G."/>
            <person name="Pollock D.D."/>
            <person name="Pourmand N."/>
            <person name="Raney B.J."/>
            <person name="Roessler K.A."/>
            <person name="Sanford J.R."/>
            <person name="Sawyer R.H."/>
            <person name="Schmidt C.J."/>
            <person name="Triplett E.W."/>
            <person name="Tuberville T.D."/>
            <person name="Venegas-Anaya M."/>
            <person name="Howard J.T."/>
            <person name="Jarvis E.D."/>
            <person name="Guillette L.J.Jr."/>
            <person name="Glenn T.C."/>
            <person name="Green R.E."/>
            <person name="Ray D.A."/>
        </authorList>
    </citation>
    <scope>NUCLEOTIDE SEQUENCE [LARGE SCALE GENOMIC DNA]</scope>
    <source>
        <strain evidence="14">KSC_2009_1</strain>
    </source>
</reference>
<dbReference type="Pfam" id="PF00096">
    <property type="entry name" value="zf-C2H2"/>
    <property type="match status" value="4"/>
</dbReference>
<keyword evidence="8" id="KW-0804">Transcription</keyword>
<dbReference type="PANTHER" id="PTHR46105:SF22">
    <property type="entry name" value="ZINC FINGER AND BTB DOMAIN CONTAINING 45"/>
    <property type="match status" value="1"/>
</dbReference>
<feature type="region of interest" description="Disordered" evidence="11">
    <location>
        <begin position="265"/>
        <end position="284"/>
    </location>
</feature>
<evidence type="ECO:0000313" key="14">
    <source>
        <dbReference type="EMBL" id="KYO43766.1"/>
    </source>
</evidence>
<dbReference type="OrthoDB" id="10261408at2759"/>
<dbReference type="AlphaFoldDB" id="A0A151P3Y5"/>
<proteinExistence type="predicted"/>
<accession>A0A151P3Y5</accession>
<keyword evidence="3" id="KW-0677">Repeat</keyword>
<dbReference type="RefSeq" id="XP_014465490.1">
    <property type="nucleotide sequence ID" value="XM_014610004.3"/>
</dbReference>
<dbReference type="CTD" id="84878"/>
<feature type="domain" description="C2H2-type" evidence="13">
    <location>
        <begin position="578"/>
        <end position="605"/>
    </location>
</feature>
<evidence type="ECO:0000256" key="5">
    <source>
        <dbReference type="ARBA" id="ARBA00022833"/>
    </source>
</evidence>
<dbReference type="InterPro" id="IPR050457">
    <property type="entry name" value="ZnFinger_BTB_dom_contain"/>
</dbReference>
<keyword evidence="2" id="KW-0479">Metal-binding</keyword>
<feature type="domain" description="C2H2-type" evidence="13">
    <location>
        <begin position="523"/>
        <end position="550"/>
    </location>
</feature>
<dbReference type="GO" id="GO:0008270">
    <property type="term" value="F:zinc ion binding"/>
    <property type="evidence" value="ECO:0007669"/>
    <property type="project" value="UniProtKB-KW"/>
</dbReference>
<dbReference type="GeneID" id="102561855"/>
<dbReference type="GO" id="GO:0000981">
    <property type="term" value="F:DNA-binding transcription factor activity, RNA polymerase II-specific"/>
    <property type="evidence" value="ECO:0007669"/>
    <property type="project" value="TreeGrafter"/>
</dbReference>
<dbReference type="CDD" id="cd18229">
    <property type="entry name" value="BTB_POZ_ZBTB45"/>
    <property type="match status" value="1"/>
</dbReference>
<evidence type="ECO:0000256" key="1">
    <source>
        <dbReference type="ARBA" id="ARBA00004123"/>
    </source>
</evidence>
<evidence type="ECO:0000256" key="11">
    <source>
        <dbReference type="SAM" id="MobiDB-lite"/>
    </source>
</evidence>
<dbReference type="EMBL" id="AKHW03001123">
    <property type="protein sequence ID" value="KYO43766.1"/>
    <property type="molecule type" value="Genomic_DNA"/>
</dbReference>
<feature type="region of interest" description="Disordered" evidence="11">
    <location>
        <begin position="301"/>
        <end position="320"/>
    </location>
</feature>
<evidence type="ECO:0000256" key="6">
    <source>
        <dbReference type="ARBA" id="ARBA00023015"/>
    </source>
</evidence>
<feature type="domain" description="C2H2-type" evidence="13">
    <location>
        <begin position="495"/>
        <end position="522"/>
    </location>
</feature>
<dbReference type="Pfam" id="PF00651">
    <property type="entry name" value="BTB"/>
    <property type="match status" value="1"/>
</dbReference>
<dbReference type="FunFam" id="3.30.160.60:FF:000315">
    <property type="entry name" value="Zinc finger and BTB domain-containing protein 20"/>
    <property type="match status" value="1"/>
</dbReference>
<evidence type="ECO:0000313" key="15">
    <source>
        <dbReference type="Proteomes" id="UP000050525"/>
    </source>
</evidence>
<comment type="subcellular location">
    <subcellularLocation>
        <location evidence="1">Nucleus</location>
    </subcellularLocation>
</comment>
<evidence type="ECO:0000256" key="4">
    <source>
        <dbReference type="ARBA" id="ARBA00022771"/>
    </source>
</evidence>
<dbReference type="SUPFAM" id="SSF57667">
    <property type="entry name" value="beta-beta-alpha zinc fingers"/>
    <property type="match status" value="3"/>
</dbReference>
<dbReference type="PROSITE" id="PS00028">
    <property type="entry name" value="ZINC_FINGER_C2H2_1"/>
    <property type="match status" value="4"/>
</dbReference>
<dbReference type="Proteomes" id="UP000050525">
    <property type="component" value="Unassembled WGS sequence"/>
</dbReference>
<keyword evidence="9" id="KW-0539">Nucleus</keyword>
<organism evidence="14 15">
    <name type="scientific">Alligator mississippiensis</name>
    <name type="common">American alligator</name>
    <dbReference type="NCBI Taxonomy" id="8496"/>
    <lineage>
        <taxon>Eukaryota</taxon>
        <taxon>Metazoa</taxon>
        <taxon>Chordata</taxon>
        <taxon>Craniata</taxon>
        <taxon>Vertebrata</taxon>
        <taxon>Euteleostomi</taxon>
        <taxon>Archelosauria</taxon>
        <taxon>Archosauria</taxon>
        <taxon>Crocodylia</taxon>
        <taxon>Alligatoridae</taxon>
        <taxon>Alligatorinae</taxon>
        <taxon>Alligator</taxon>
    </lineage>
</organism>
<dbReference type="InterPro" id="IPR013087">
    <property type="entry name" value="Znf_C2H2_type"/>
</dbReference>
<keyword evidence="4 10" id="KW-0863">Zinc-finger</keyword>
<feature type="region of interest" description="Disordered" evidence="11">
    <location>
        <begin position="204"/>
        <end position="253"/>
    </location>
</feature>
<gene>
    <name evidence="14" type="primary">ZBTB45</name>
    <name evidence="14" type="ORF">Y1Q_0010049</name>
</gene>
<dbReference type="GO" id="GO:0005634">
    <property type="term" value="C:nucleus"/>
    <property type="evidence" value="ECO:0007669"/>
    <property type="project" value="UniProtKB-SubCell"/>
</dbReference>
<evidence type="ECO:0000256" key="10">
    <source>
        <dbReference type="PROSITE-ProRule" id="PRU00042"/>
    </source>
</evidence>
<dbReference type="Gene3D" id="3.30.710.10">
    <property type="entry name" value="Potassium Channel Kv1.1, Chain A"/>
    <property type="match status" value="1"/>
</dbReference>
<protein>
    <submittedName>
        <fullName evidence="14">Zinc finger and BTB domain-containing protein 45</fullName>
    </submittedName>
</protein>
<feature type="compositionally biased region" description="Acidic residues" evidence="11">
    <location>
        <begin position="267"/>
        <end position="279"/>
    </location>
</feature>
<name>A0A151P3Y5_ALLMI</name>
<keyword evidence="15" id="KW-1185">Reference proteome</keyword>
<dbReference type="SUPFAM" id="SSF54695">
    <property type="entry name" value="POZ domain"/>
    <property type="match status" value="1"/>
</dbReference>
<dbReference type="Gene3D" id="3.30.160.60">
    <property type="entry name" value="Classic Zinc Finger"/>
    <property type="match status" value="3"/>
</dbReference>
<keyword evidence="6" id="KW-0805">Transcription regulation</keyword>
<dbReference type="FunFam" id="3.30.160.60:FF:000304">
    <property type="entry name" value="Zinc finger and BTB domain-containing protein 20"/>
    <property type="match status" value="1"/>
</dbReference>
<evidence type="ECO:0000256" key="3">
    <source>
        <dbReference type="ARBA" id="ARBA00022737"/>
    </source>
</evidence>
<evidence type="ECO:0000259" key="13">
    <source>
        <dbReference type="PROSITE" id="PS50157"/>
    </source>
</evidence>
<keyword evidence="7" id="KW-0238">DNA-binding</keyword>
<sequence>MAEAVHYIHLQNFSKSLLETLNGQRLGGHFCDVTVHIHEATLRAHRCVLAAGSPFFHDKLLLGYSEIEVPPVVPSQVVQQLVEFMYSGSLVVAQSEALQILTAASILQIKTVIDECTQIISQSRSPKPPPAAPSMPLAMSRVPTAKSQEQSKDSPGTVALLRDSCPSSSRPNEMEPPGAPQLEAPKLLCASEVRYKLRDLLSSQQRQLGEGRERPASEGELAAAGSDGEGPYVGLHPSEVQPSCHSRKQRQPVRLQLSDTLPVIIKDEEEEDNEEEEEAGGNKLSCFSECGGGGAFPSCGEAKMRSAEDPGGGGGGTARKDSVQLDYAPVEGQDFFSGQDVFSESFIPTWQSEDGSEGAAAASRDGEKFHSDCSLEASNMRTLAGDFKPAPAGFTARAPEPRSLAFVSGLGIQRELKAEVSVAAAAGAGPSTTTTSIFQFHLPQPGVAQSFYSVQPETGAANSMVQLSPGTMVTGTLHSDQAQRPGPSRCPEPSYQCSHCQKTFSSRKNYTKHMFIHSGEKPHQCSICWRSFSLRDYLLKHMVTHTGVRAFQCSICCKRFTQKSSLNVHMRTHRPERFQCCICNKYFSHRTLLERHVATHTAWKGGEADGASGTVTWKEKPDTGEGAVVATWKGDPAAEGTIPSHTAWKGDPTATEGTMAAHPTWKGDPGAEGAITAWKGDSATESPLPTHPAWKGDPSGDGSIPTHTA</sequence>
<dbReference type="SMART" id="SM00225">
    <property type="entry name" value="BTB"/>
    <property type="match status" value="1"/>
</dbReference>
<evidence type="ECO:0000256" key="2">
    <source>
        <dbReference type="ARBA" id="ARBA00022723"/>
    </source>
</evidence>
<dbReference type="InterPro" id="IPR000210">
    <property type="entry name" value="BTB/POZ_dom"/>
</dbReference>
<feature type="region of interest" description="Disordered" evidence="11">
    <location>
        <begin position="656"/>
        <end position="709"/>
    </location>
</feature>